<gene>
    <name evidence="27" type="primary">ST6GALNAC6</name>
</gene>
<keyword evidence="9" id="KW-0333">Golgi apparatus</keyword>
<evidence type="ECO:0000256" key="11">
    <source>
        <dbReference type="ARBA" id="ARBA00023136"/>
    </source>
</evidence>
<dbReference type="AlphaFoldDB" id="F7EWT9"/>
<dbReference type="InParanoid" id="F7EWT9"/>
<dbReference type="Ensembl" id="ENSOANT00000012934.3">
    <property type="protein sequence ID" value="ENSOANP00000012932.3"/>
    <property type="gene ID" value="ENSOANG00000008139.3"/>
</dbReference>
<keyword evidence="13" id="KW-0325">Glycoprotein</keyword>
<evidence type="ECO:0000256" key="16">
    <source>
        <dbReference type="ARBA" id="ARBA00051061"/>
    </source>
</evidence>
<evidence type="ECO:0000256" key="22">
    <source>
        <dbReference type="ARBA" id="ARBA00077208"/>
    </source>
</evidence>
<dbReference type="RefSeq" id="XP_028919657.1">
    <property type="nucleotide sequence ID" value="XM_029063824.2"/>
</dbReference>
<keyword evidence="28" id="KW-1185">Reference proteome</keyword>
<comment type="subcellular location">
    <subcellularLocation>
        <location evidence="1">Golgi apparatus membrane</location>
        <topology evidence="1">Single-pass type II membrane protein</topology>
    </subcellularLocation>
</comment>
<dbReference type="RefSeq" id="XP_028919654.1">
    <property type="nucleotide sequence ID" value="XM_029063821.2"/>
</dbReference>
<keyword evidence="5" id="KW-0812">Transmembrane</keyword>
<evidence type="ECO:0000256" key="19">
    <source>
        <dbReference type="ARBA" id="ARBA00051886"/>
    </source>
</evidence>
<evidence type="ECO:0000256" key="15">
    <source>
        <dbReference type="ARBA" id="ARBA00050681"/>
    </source>
</evidence>
<evidence type="ECO:0000256" key="3">
    <source>
        <dbReference type="ARBA" id="ARBA00022676"/>
    </source>
</evidence>
<evidence type="ECO:0000256" key="10">
    <source>
        <dbReference type="ARBA" id="ARBA00023098"/>
    </source>
</evidence>
<evidence type="ECO:0000256" key="8">
    <source>
        <dbReference type="ARBA" id="ARBA00022989"/>
    </source>
</evidence>
<evidence type="ECO:0000256" key="4">
    <source>
        <dbReference type="ARBA" id="ARBA00022679"/>
    </source>
</evidence>
<keyword evidence="3" id="KW-0328">Glycosyltransferase</keyword>
<dbReference type="STRING" id="9258.ENSOANP00000012932"/>
<dbReference type="GO" id="GO:0009311">
    <property type="term" value="P:oligosaccharide metabolic process"/>
    <property type="evidence" value="ECO:0000318"/>
    <property type="project" value="GO_Central"/>
</dbReference>
<evidence type="ECO:0000313" key="28">
    <source>
        <dbReference type="Proteomes" id="UP000002279"/>
    </source>
</evidence>
<dbReference type="GO" id="GO:0009988">
    <property type="term" value="P:cell-cell recognition"/>
    <property type="evidence" value="ECO:0007669"/>
    <property type="project" value="UniProtKB-ARBA"/>
</dbReference>
<feature type="chain" id="PRO_5028468717" description="Alpha-N-acetylgalactosaminide alpha-2,6-sialyltransferase 6" evidence="26">
    <location>
        <begin position="31"/>
        <end position="299"/>
    </location>
</feature>
<dbReference type="GO" id="GO:0000139">
    <property type="term" value="C:Golgi membrane"/>
    <property type="evidence" value="ECO:0007669"/>
    <property type="project" value="UniProtKB-SubCell"/>
</dbReference>
<evidence type="ECO:0000256" key="13">
    <source>
        <dbReference type="ARBA" id="ARBA00023180"/>
    </source>
</evidence>
<evidence type="ECO:0000256" key="18">
    <source>
        <dbReference type="ARBA" id="ARBA00051833"/>
    </source>
</evidence>
<accession>F7EWT9</accession>
<dbReference type="OrthoDB" id="10264956at2759"/>
<keyword evidence="10" id="KW-0443">Lipid metabolism</keyword>
<dbReference type="Proteomes" id="UP000002279">
    <property type="component" value="Chromosome 4"/>
</dbReference>
<dbReference type="InterPro" id="IPR012163">
    <property type="entry name" value="Sialyl_trans"/>
</dbReference>
<evidence type="ECO:0000256" key="6">
    <source>
        <dbReference type="ARBA" id="ARBA00022968"/>
    </source>
</evidence>
<feature type="signal peptide" evidence="26">
    <location>
        <begin position="1"/>
        <end position="30"/>
    </location>
</feature>
<evidence type="ECO:0000256" key="9">
    <source>
        <dbReference type="ARBA" id="ARBA00023034"/>
    </source>
</evidence>
<keyword evidence="7" id="KW-0730">Sialic acid</keyword>
<sequence length="299" mass="34578">MSSNTTQRSVIWVLLFALIMLLILYSSNSGNEVFHYTALRARFQRPTNLKKWGITESYVPVSGNKTLTTRCHQCVVITSSSHLLGSKLGPEIERAECTIRMNDAPTTSFDADVGNKTTFRVVAHSSIYRVLKRPQEFVNKTPDTVFIFWGPPSKMQKPNGILLRIIQRVSLSFPNMTAYVVSPTRMKQFDDLFRGETGRDREKSHSWLSTGWFTMVIAVELCDRVHVYGMVPPNYCSRRPQPHRMPYHYYEPKGPDECVTYIQNERSRKGNHHRFITEKKVFSSWAQLYNITFSHPSWT</sequence>
<dbReference type="RefSeq" id="XP_028919653.1">
    <property type="nucleotide sequence ID" value="XM_029063820.2"/>
</dbReference>
<comment type="catalytic activity">
    <reaction evidence="16">
        <text>N-acetyl-alpha-neuraminosyl-(2-&gt;3)-beta-D-galactosyl-(1-&gt;3)-N-acetyl-beta-D-glucosaminyl-(1-&gt;3)-beta-D-galactosyl-(1-&gt;4)-beta-D-glucosyl-(1&lt;-&gt;1')-N-acyl-sphing-4-enine + CMP-N-acetyl-beta-neuraminate = N-acetyl-alpha-neuraminosyl-(2-&gt;3)-beta-D-galactosyl-(1-&gt;3)-[N-acetyl-alpha-neuraminosyl-(2-&gt;6)]-N-acetyl-beta-D-glucosaminyl-(1-&gt;3)-beta-D-galactosyl-(1-&gt;4)-beta-D-glucosyl-(1&lt;-&gt;1')-N-acyl-sphing-4-enine + CMP + H(+)</text>
        <dbReference type="Rhea" id="RHEA:47884"/>
        <dbReference type="ChEBI" id="CHEBI:15378"/>
        <dbReference type="ChEBI" id="CHEBI:57812"/>
        <dbReference type="ChEBI" id="CHEBI:60377"/>
        <dbReference type="ChEBI" id="CHEBI:88073"/>
        <dbReference type="ChEBI" id="CHEBI:88079"/>
    </reaction>
    <physiologicalReaction direction="left-to-right" evidence="16">
        <dbReference type="Rhea" id="RHEA:47885"/>
    </physiologicalReaction>
</comment>
<protein>
    <recommendedName>
        <fullName evidence="21">Alpha-N-acetylgalactosaminide alpha-2,6-sialyltransferase 6</fullName>
    </recommendedName>
    <alternativeName>
        <fullName evidence="22">GalNAc alpha-2,6-sialyltransferase VI</fullName>
    </alternativeName>
    <alternativeName>
        <fullName evidence="23">ST6GalNAc VI</fullName>
    </alternativeName>
    <alternativeName>
        <fullName evidence="24">Sialyltransferase 7F</fullName>
    </alternativeName>
</protein>
<evidence type="ECO:0000256" key="14">
    <source>
        <dbReference type="ARBA" id="ARBA00043744"/>
    </source>
</evidence>
<comment type="catalytic activity">
    <reaction evidence="17">
        <text>a ganglioside GT1b (d18:1(4E)) + CMP-N-acetyl-beta-neuraminate = a ganglioside GQ1balpha (d18:1(4E)) + CMP + H(+)</text>
        <dbReference type="Rhea" id="RHEA:41976"/>
        <dbReference type="ChEBI" id="CHEBI:15378"/>
        <dbReference type="ChEBI" id="CHEBI:57812"/>
        <dbReference type="ChEBI" id="CHEBI:60377"/>
        <dbReference type="ChEBI" id="CHEBI:78452"/>
        <dbReference type="ChEBI" id="CHEBI:78572"/>
    </reaction>
    <physiologicalReaction direction="left-to-right" evidence="17">
        <dbReference type="Rhea" id="RHEA:41977"/>
    </physiologicalReaction>
</comment>
<reference evidence="27 28" key="1">
    <citation type="journal article" date="2008" name="Nature">
        <title>Genome analysis of the platypus reveals unique signatures of evolution.</title>
        <authorList>
            <person name="Warren W.C."/>
            <person name="Hillier L.W."/>
            <person name="Marshall Graves J.A."/>
            <person name="Birney E."/>
            <person name="Ponting C.P."/>
            <person name="Grutzner F."/>
            <person name="Belov K."/>
            <person name="Miller W."/>
            <person name="Clarke L."/>
            <person name="Chinwalla A.T."/>
            <person name="Yang S.P."/>
            <person name="Heger A."/>
            <person name="Locke D.P."/>
            <person name="Miethke P."/>
            <person name="Waters P.D."/>
            <person name="Veyrunes F."/>
            <person name="Fulton L."/>
            <person name="Fulton B."/>
            <person name="Graves T."/>
            <person name="Wallis J."/>
            <person name="Puente X.S."/>
            <person name="Lopez-Otin C."/>
            <person name="Ordonez G.R."/>
            <person name="Eichler E.E."/>
            <person name="Chen L."/>
            <person name="Cheng Z."/>
            <person name="Deakin J.E."/>
            <person name="Alsop A."/>
            <person name="Thompson K."/>
            <person name="Kirby P."/>
            <person name="Papenfuss A.T."/>
            <person name="Wakefield M.J."/>
            <person name="Olender T."/>
            <person name="Lancet D."/>
            <person name="Huttley G.A."/>
            <person name="Smit A.F."/>
            <person name="Pask A."/>
            <person name="Temple-Smith P."/>
            <person name="Batzer M.A."/>
            <person name="Walker J.A."/>
            <person name="Konkel M.K."/>
            <person name="Harris R.S."/>
            <person name="Whittington C.M."/>
            <person name="Wong E.S."/>
            <person name="Gemmell N.J."/>
            <person name="Buschiazzo E."/>
            <person name="Vargas Jentzsch I.M."/>
            <person name="Merkel A."/>
            <person name="Schmitz J."/>
            <person name="Zemann A."/>
            <person name="Churakov G."/>
            <person name="Kriegs J.O."/>
            <person name="Brosius J."/>
            <person name="Murchison E.P."/>
            <person name="Sachidanandam R."/>
            <person name="Smith C."/>
            <person name="Hannon G.J."/>
            <person name="Tsend-Ayush E."/>
            <person name="McMillan D."/>
            <person name="Attenborough R."/>
            <person name="Rens W."/>
            <person name="Ferguson-Smith M."/>
            <person name="Lefevre C.M."/>
            <person name="Sharp J.A."/>
            <person name="Nicholas K.R."/>
            <person name="Ray D.A."/>
            <person name="Kube M."/>
            <person name="Reinhardt R."/>
            <person name="Pringle T.H."/>
            <person name="Taylor J."/>
            <person name="Jones R.C."/>
            <person name="Nixon B."/>
            <person name="Dacheux J.L."/>
            <person name="Niwa H."/>
            <person name="Sekita Y."/>
            <person name="Huang X."/>
            <person name="Stark A."/>
            <person name="Kheradpour P."/>
            <person name="Kellis M."/>
            <person name="Flicek P."/>
            <person name="Chen Y."/>
            <person name="Webber C."/>
            <person name="Hardison R."/>
            <person name="Nelson J."/>
            <person name="Hallsworth-Pepin K."/>
            <person name="Delehaunty K."/>
            <person name="Markovic C."/>
            <person name="Minx P."/>
            <person name="Feng Y."/>
            <person name="Kremitzki C."/>
            <person name="Mitreva M."/>
            <person name="Glasscock J."/>
            <person name="Wylie T."/>
            <person name="Wohldmann P."/>
            <person name="Thiru P."/>
            <person name="Nhan M.N."/>
            <person name="Pohl C.S."/>
            <person name="Smith S.M."/>
            <person name="Hou S."/>
            <person name="Nefedov M."/>
            <person name="de Jong P.J."/>
            <person name="Renfree M.B."/>
            <person name="Mardis E.R."/>
            <person name="Wilson R.K."/>
        </authorList>
    </citation>
    <scope>NUCLEOTIDE SEQUENCE [LARGE SCALE GENOMIC DNA]</scope>
    <source>
        <strain evidence="27 28">Glennie</strain>
    </source>
</reference>
<evidence type="ECO:0000256" key="5">
    <source>
        <dbReference type="ARBA" id="ARBA00022692"/>
    </source>
</evidence>
<evidence type="ECO:0000256" key="21">
    <source>
        <dbReference type="ARBA" id="ARBA00074915"/>
    </source>
</evidence>
<comment type="catalytic activity">
    <reaction evidence="19">
        <text>a ganglioside GD1a (d18:1(4E)) + CMP-N-acetyl-beta-neuraminate = a ganglioside GT1aalpha (d18:1(4E)) + CMP + H(+)</text>
        <dbReference type="Rhea" id="RHEA:41972"/>
        <dbReference type="ChEBI" id="CHEBI:15378"/>
        <dbReference type="ChEBI" id="CHEBI:57812"/>
        <dbReference type="ChEBI" id="CHEBI:60377"/>
        <dbReference type="ChEBI" id="CHEBI:78445"/>
        <dbReference type="ChEBI" id="CHEBI:78571"/>
    </reaction>
    <physiologicalReaction direction="left-to-right" evidence="19">
        <dbReference type="Rhea" id="RHEA:41973"/>
    </physiologicalReaction>
</comment>
<keyword evidence="8" id="KW-1133">Transmembrane helix</keyword>
<evidence type="ECO:0000256" key="1">
    <source>
        <dbReference type="ARBA" id="ARBA00004323"/>
    </source>
</evidence>
<keyword evidence="26" id="KW-0732">Signal</keyword>
<dbReference type="HOGENOM" id="CLU_061099_3_0_1"/>
<evidence type="ECO:0000256" key="2">
    <source>
        <dbReference type="ARBA" id="ARBA00006003"/>
    </source>
</evidence>
<dbReference type="KEGG" id="oaa:100085453"/>
<comment type="catalytic activity">
    <reaction evidence="18">
        <text>a globoside MSGG + CMP-N-acetyl-beta-neuraminate = a globoside DSGG + CMP + H(+)</text>
        <dbReference type="Rhea" id="RHEA:56088"/>
        <dbReference type="ChEBI" id="CHEBI:15378"/>
        <dbReference type="ChEBI" id="CHEBI:57812"/>
        <dbReference type="ChEBI" id="CHEBI:60377"/>
        <dbReference type="ChEBI" id="CHEBI:140623"/>
        <dbReference type="ChEBI" id="CHEBI:140624"/>
    </reaction>
    <physiologicalReaction direction="left-to-right" evidence="18">
        <dbReference type="Rhea" id="RHEA:56089"/>
    </physiologicalReaction>
</comment>
<dbReference type="CDD" id="cd23978">
    <property type="entry name" value="GT29_ST6GALNAC6"/>
    <property type="match status" value="1"/>
</dbReference>
<evidence type="ECO:0000256" key="17">
    <source>
        <dbReference type="ARBA" id="ARBA00051590"/>
    </source>
</evidence>
<evidence type="ECO:0000256" key="20">
    <source>
        <dbReference type="ARBA" id="ARBA00053014"/>
    </source>
</evidence>
<evidence type="ECO:0000256" key="23">
    <source>
        <dbReference type="ARBA" id="ARBA00080825"/>
    </source>
</evidence>
<dbReference type="GO" id="GO:0009100">
    <property type="term" value="P:glycoprotein metabolic process"/>
    <property type="evidence" value="ECO:0007669"/>
    <property type="project" value="Ensembl"/>
</dbReference>
<comment type="catalytic activity">
    <reaction evidence="15">
        <text>3-O-[alpha-Neu5Ac-(2-&gt;3)-beta-D-Gal-(1-&gt;3)-alpha-D-GalNAc]-L-Thr-[protein] + CMP-N-acetyl-beta-neuraminate = a 3-O-{alpha-Neu5Ac-(2-&gt;3)-beta-D-Gal-(1-&gt;3)-[alpha-Neu5Ac-(2-&gt;6)]-alpha-D-GalNAc}-L-threonyl-[protein] + CMP + H(+)</text>
        <dbReference type="Rhea" id="RHEA:65284"/>
        <dbReference type="Rhea" id="RHEA-COMP:16762"/>
        <dbReference type="Rhea" id="RHEA-COMP:16763"/>
        <dbReference type="ChEBI" id="CHEBI:15378"/>
        <dbReference type="ChEBI" id="CHEBI:57812"/>
        <dbReference type="ChEBI" id="CHEBI:60377"/>
        <dbReference type="ChEBI" id="CHEBI:156396"/>
        <dbReference type="ChEBI" id="CHEBI:156398"/>
    </reaction>
    <physiologicalReaction direction="left-to-right" evidence="15">
        <dbReference type="Rhea" id="RHEA:65285"/>
    </physiologicalReaction>
</comment>
<proteinExistence type="inferred from homology"/>
<dbReference type="CTD" id="30815"/>
<keyword evidence="12" id="KW-1015">Disulfide bond</keyword>
<dbReference type="Bgee" id="ENSOANG00000008139">
    <property type="expression patterns" value="Expressed in brain and 8 other cell types or tissues"/>
</dbReference>
<dbReference type="GO" id="GO:0006677">
    <property type="term" value="P:glycosylceramide metabolic process"/>
    <property type="evidence" value="ECO:0007669"/>
    <property type="project" value="Ensembl"/>
</dbReference>
<feature type="disulfide bond" evidence="25">
    <location>
        <begin position="74"/>
        <end position="222"/>
    </location>
</feature>
<dbReference type="eggNOG" id="KOG2692">
    <property type="taxonomic scope" value="Eukaryota"/>
</dbReference>
<reference evidence="27" key="3">
    <citation type="submission" date="2025-09" db="UniProtKB">
        <authorList>
            <consortium name="Ensembl"/>
        </authorList>
    </citation>
    <scope>IDENTIFICATION</scope>
    <source>
        <strain evidence="27">Glennie</strain>
    </source>
</reference>
<evidence type="ECO:0000256" key="24">
    <source>
        <dbReference type="ARBA" id="ARBA00082849"/>
    </source>
</evidence>
<comment type="similarity">
    <text evidence="2">Belongs to the glycosyltransferase 29 family.</text>
</comment>
<dbReference type="FunCoup" id="F7EWT9">
    <property type="interactions" value="476"/>
</dbReference>
<comment type="catalytic activity">
    <reaction evidence="14">
        <text>a ganglioside GM1b (d18:1(4E)) + CMP-N-acetyl-beta-neuraminate = a ganglioside GD1alpha (d18:1(4E)) + CMP + H(+)</text>
        <dbReference type="Rhea" id="RHEA:41968"/>
        <dbReference type="ChEBI" id="CHEBI:15378"/>
        <dbReference type="ChEBI" id="CHEBI:57812"/>
        <dbReference type="ChEBI" id="CHEBI:60377"/>
        <dbReference type="ChEBI" id="CHEBI:78568"/>
        <dbReference type="ChEBI" id="CHEBI:78569"/>
    </reaction>
    <physiologicalReaction direction="left-to-right" evidence="14">
        <dbReference type="Rhea" id="RHEA:41969"/>
    </physiologicalReaction>
</comment>
<dbReference type="RefSeq" id="XP_028919656.1">
    <property type="nucleotide sequence ID" value="XM_029063823.2"/>
</dbReference>
<keyword evidence="11" id="KW-0472">Membrane</keyword>
<evidence type="ECO:0000256" key="7">
    <source>
        <dbReference type="ARBA" id="ARBA00022981"/>
    </source>
</evidence>
<evidence type="ECO:0000256" key="12">
    <source>
        <dbReference type="ARBA" id="ARBA00023157"/>
    </source>
</evidence>
<comment type="catalytic activity">
    <reaction evidence="20">
        <text>3-O-[alpha-Neu5Ac-(2-&gt;3)-beta-D-Gal-(1-&gt;3)-alpha-D-GalNAc]-L-Ser-[protein] + CMP-N-acetyl-beta-neuraminate = a 3-O-{alpha-Neu5Ac-(2-&gt;3)-beta-D-Gal-(1-&gt;3)-[alpha-Neu5Ac-(2-&gt;6)]-alpha-D-GalNAc}-L-seryl-[protein] + CMP + H(+)</text>
        <dbReference type="Rhea" id="RHEA:65280"/>
        <dbReference type="Rhea" id="RHEA-COMP:16760"/>
        <dbReference type="Rhea" id="RHEA-COMP:16761"/>
        <dbReference type="ChEBI" id="CHEBI:15378"/>
        <dbReference type="ChEBI" id="CHEBI:57812"/>
        <dbReference type="ChEBI" id="CHEBI:60377"/>
        <dbReference type="ChEBI" id="CHEBI:156395"/>
        <dbReference type="ChEBI" id="CHEBI:156397"/>
    </reaction>
    <physiologicalReaction direction="left-to-right" evidence="20">
        <dbReference type="Rhea" id="RHEA:65281"/>
    </physiologicalReaction>
</comment>
<dbReference type="PANTHER" id="PTHR45906:SF6">
    <property type="entry name" value="ALPHA-N-ACETYLGALACTOSAMINIDE ALPHA-2,6-SIALYLTRANSFERASE 6"/>
    <property type="match status" value="1"/>
</dbReference>
<evidence type="ECO:0000313" key="27">
    <source>
        <dbReference type="Ensembl" id="ENSOANP00000012932.3"/>
    </source>
</evidence>
<dbReference type="OMA" id="KSMTLHC"/>
<organism evidence="27 28">
    <name type="scientific">Ornithorhynchus anatinus</name>
    <name type="common">Duckbill platypus</name>
    <dbReference type="NCBI Taxonomy" id="9258"/>
    <lineage>
        <taxon>Eukaryota</taxon>
        <taxon>Metazoa</taxon>
        <taxon>Chordata</taxon>
        <taxon>Craniata</taxon>
        <taxon>Vertebrata</taxon>
        <taxon>Euteleostomi</taxon>
        <taxon>Mammalia</taxon>
        <taxon>Monotremata</taxon>
        <taxon>Ornithorhynchidae</taxon>
        <taxon>Ornithorhynchus</taxon>
    </lineage>
</organism>
<dbReference type="Pfam" id="PF00777">
    <property type="entry name" value="Glyco_transf_29"/>
    <property type="match status" value="1"/>
</dbReference>
<dbReference type="GO" id="GO:0001665">
    <property type="term" value="F:alpha-N-acetylgalactosaminide alpha-2,6-sialyltransferase activity"/>
    <property type="evidence" value="ECO:0000318"/>
    <property type="project" value="GO_Central"/>
</dbReference>
<name>F7EWT9_ORNAN</name>
<dbReference type="InterPro" id="IPR001675">
    <property type="entry name" value="Glyco_trans_29"/>
</dbReference>
<dbReference type="FunFam" id="3.90.1480.20:FF:000009">
    <property type="entry name" value="alpha-N-acetylgalactosaminide alpha-2,6-sialyltransferase 6 isoform X2"/>
    <property type="match status" value="1"/>
</dbReference>
<dbReference type="InterPro" id="IPR038578">
    <property type="entry name" value="GT29-like_sf"/>
</dbReference>
<dbReference type="GeneTree" id="ENSGT00940000160114"/>
<dbReference type="PANTHER" id="PTHR45906">
    <property type="entry name" value="ALPHA-N-ACETYL-NEURAMINYL-2,3-BETA-GALACTOSYL-1, 3-N-ACETYL-GALACTOSAMINIDE ALPHA-2,6-SIALYLTRANSFERASE-LIKE"/>
    <property type="match status" value="1"/>
</dbReference>
<dbReference type="PIRSF" id="PIRSF005557">
    <property type="entry name" value="Sialyl_trans"/>
    <property type="match status" value="1"/>
</dbReference>
<reference evidence="27" key="2">
    <citation type="submission" date="2025-08" db="UniProtKB">
        <authorList>
            <consortium name="Ensembl"/>
        </authorList>
    </citation>
    <scope>IDENTIFICATION</scope>
    <source>
        <strain evidence="27">Glennie</strain>
    </source>
</reference>
<keyword evidence="6" id="KW-0735">Signal-anchor</keyword>
<evidence type="ECO:0000256" key="25">
    <source>
        <dbReference type="PIRSR" id="PIRSR005557-2"/>
    </source>
</evidence>
<evidence type="ECO:0000256" key="26">
    <source>
        <dbReference type="SAM" id="SignalP"/>
    </source>
</evidence>
<dbReference type="GeneID" id="100085453"/>
<dbReference type="GO" id="GO:0001574">
    <property type="term" value="P:ganglioside biosynthetic process"/>
    <property type="evidence" value="ECO:0000318"/>
    <property type="project" value="GO_Central"/>
</dbReference>
<keyword evidence="4" id="KW-0808">Transferase</keyword>
<dbReference type="Gene3D" id="3.90.1480.20">
    <property type="entry name" value="Glycosyl transferase family 29"/>
    <property type="match status" value="1"/>
</dbReference>